<feature type="compositionally biased region" description="Acidic residues" evidence="2">
    <location>
        <begin position="1771"/>
        <end position="1782"/>
    </location>
</feature>
<evidence type="ECO:0000313" key="5">
    <source>
        <dbReference type="Proteomes" id="UP000318571"/>
    </source>
</evidence>
<dbReference type="Proteomes" id="UP000318571">
    <property type="component" value="Chromosome 7"/>
</dbReference>
<keyword evidence="5" id="KW-1185">Reference proteome</keyword>
<proteinExistence type="predicted"/>
<keyword evidence="1" id="KW-0813">Transport</keyword>
<reference evidence="4 5" key="1">
    <citation type="journal article" date="2018" name="Nat. Ecol. Evol.">
        <title>Genomic signatures of mitonuclear coevolution across populations of Tigriopus californicus.</title>
        <authorList>
            <person name="Barreto F.S."/>
            <person name="Watson E.T."/>
            <person name="Lima T.G."/>
            <person name="Willett C.S."/>
            <person name="Edmands S."/>
            <person name="Li W."/>
            <person name="Burton R.S."/>
        </authorList>
    </citation>
    <scope>NUCLEOTIDE SEQUENCE [LARGE SCALE GENOMIC DNA]</scope>
    <source>
        <strain evidence="4 5">San Diego</strain>
    </source>
</reference>
<evidence type="ECO:0000256" key="1">
    <source>
        <dbReference type="ARBA" id="ARBA00022448"/>
    </source>
</evidence>
<dbReference type="PANTHER" id="PTHR12517">
    <property type="entry name" value="VACUOLAR PROTEIN SORTING-ASSOCIATED PROTEIN 13B"/>
    <property type="match status" value="1"/>
</dbReference>
<dbReference type="EMBL" id="VCGU01000008">
    <property type="protein sequence ID" value="TRY71636.1"/>
    <property type="molecule type" value="Genomic_DNA"/>
</dbReference>
<feature type="region of interest" description="Disordered" evidence="2">
    <location>
        <begin position="944"/>
        <end position="984"/>
    </location>
</feature>
<feature type="domain" description="Chorein N-terminal" evidence="3">
    <location>
        <begin position="4"/>
        <end position="292"/>
    </location>
</feature>
<dbReference type="Pfam" id="PF12624">
    <property type="entry name" value="VPS13_N"/>
    <property type="match status" value="1"/>
</dbReference>
<sequence length="2841" mass="319859">MFKLESYITPIILSYVEKYVKNIRAEHSQVSLWGGDVSFSNLDLRLDVLEQELHLPFSFVSGHIHELQIHVPWTRLHAEPIVITINTIECVLKLPGDDEFSGDSVDSSSVGSTGEGPAGTVSKRSRKRPKKPETPEAPPGYVQSLINKIISNVSIVCNNLILKYVEEDIVLSLNTRNLRLSSANELWERAFTELSLPDLILRKLLQVTDLTICLDKRNASGKIETYQEPLLYRCSFMVHAAWCYDSINSKIPRVSRYEIKCPKLDFSLTDTQIPMFMRILRLMFALYYGEIAQRNRKRIEHELEDDTDMPEVLEDGGGGDSWTGWAWNVGSSMGSALLPIYWDDEELDLDVPPLDAKRDKVLHMGVFIDHASLVFKLTEQQPEKSPFGSAKQIFTPFARLDCSGMFQEVIVKGVALVNVSLGVSESLFSPVGECLCGRIDTKSNNEPEIPFIKSGESGHRRHLRGSLFEKDFGNENGPAPKERRRSYSIDWDSHLMELSEDKMLERTASLAMDYLYYMDIPEAMTSEELSEVGLDLEHSNMSERALCRVVIGPIKVGLCSGLLHRMEIIQHLASNYDYPPYVLPVRNNDPESFPMPRKDEVDQLIQGTPFRVYQIMAINPVIHLYVSDHPKLVRFKKNGLGIRTSNFEKLPCLTTKLDSLDAQLSTPMYPGRLIRVVVPLSSQLSSTLVQSCYTNMIAKVTGLTSLLCLEDQFTTVFQGSLFQCSWKKLLRPNQWSEVTRILSDLQLDVSSLKFRLTHPQVKAIMGIINSQLDNHPKSMKLSDSSLMEDALTKRMSSLVFTTTGIHGQYCETKTVRYVHCVVENMGISLTEMGPDALKQIPILTRLSPSHPVMTNLQRSPMKMSPGRAQTKSMTGGKVAFESDSSGEPLLSFHAQVPLTDDLSACPSLILGHICQFDICLDPKLMDWLIYVPSVKFGLTPKGPSVKTRSDPMASDVNLTRSFSGRTGTSDRKTGLSTSHKRSKPLSGLSALSRTICHWFPTLNSMLIQIRAEGHHIYLPQKSIADFSNKTVQESVHWATKSDPTFAILCIALPSINLENVTHKPMIQQFLNSLPIIIPESVWNTKRDNLPWTLKLSEFSISTTGLNQSAEFDFILEPVSTSCTLGLSLKKSSPSEENVGFAIHTDMSPIQAHIRDHQLLFLVSLCDDILGCFAKMYPSLLLPTPSNNSECGSATDALPLSSHDGSTNTTATSMPRPPMESWSETTSTAQLFQDTVEAFKDQPLGPFSLWIQWTVPGISVKVSAVDQGLPVRLQLDMEDCQASFDWTKIYFKMKGRVQAVGIRHFVRKSTHTWRPGENHGIVVSCSDDITHDLHFSNSKSNNVEQLPHARHFGSEATFFCFTFTRAESSNIRKKWNQLMRKKTPVSSLPLDELDQTERFVSEIDIKVAPFDIVLAPTVVLPFIKLFSHILQLKILQIPNVNLDPAERAPRNKMIGMSINNNTSPMAYLQTQTIRVFLLSDSNAYLVAHQPALKPNFVLFTLDSISVSPQVDNPLTRIMVRPDLYQMALPVLNLPGAHIEDRQYSIDLGGLGIFTGDWTDVLEKSERPVKPVLKTMGENPALEWNTTKELSDQIDQKEVLLLPCLSKFDLKITAAPAIVLHSRKNGRDNYKLVAGHSLEVNATSEVAFYLSLAQIELLSSLSLEAVRTMMLVSAKFDLSKVRKIDSGIDCDASSQSKVQPESSMEVPPVVKEAKLLRFVPFETLITGSKITFSLFRLNEEQRGATQKDRQMWRKYRYKQRRMEILRERGQLTEESDLASEDENETATPPDLDVKKTLHDYDASEEESLVETKKEVIKLYPLAQMGVSQPHIFTSCSSNQQKLDVSIYDAYVNLAPPDYFITCGGRKLPEVKDFPIHWVQTKPGDVDRKSGVPPPLFAFSTSNFITLPIEIKAKVERPLKFALGLDLLNQFRGLWNDVNKAFHVKELLSMFSDQSRSEPFRQSPNTINPPDSLAQARHSLSSLSSVSISTKQIVLHFPVSEKGALISTEVIIGLMGIQASALLRSKLSKGQQIVDFVDSKLRVEQFLTRISYCGTSHQFTGPWTVNMKMSSIWLPHDPIPNITFKMDSDLFEIHVGPSHILAMDVIRQYVEDFPFGTKPSVGPLNLEHDEVVIQPVPKNEEAQLEQSYVDDLRAGAFQYVTNESSEDPKPYQVVFQRKAISAMTWRYPQPRTLTRVSVFPVPFMSASESGRHSNQEDEIVCALQYWDGCLGSFLTYSTFKLSEFDVSHLSLPTTKDRQRCAFSDMWRVVLDYDPDQQDYDNLDREVIVTPKSLVSVMRVDSYFNPNMIPRIQGSFHLPSVVLNLSNHLHFQGQKLARQYGNYLLKESHPMDQPVATLRLDSSLLGVDIWAKGFKCSDISVNSRLKTTPSVTVIDYAYLGSHYILLPTKIQVQANWNRNEKADELNLGINSKPLALRYGHFAHHTIQKTMFVWNQVLNREGDAELDPTILRQDRVFSLTHYLVCNNTQVPIRFGQVNTEENHLLLPQNAFMYAWRSPKASLKLRVCVEGGLWQWCEAFPLSHPKTFVANIDNGEQTTSLVVSIRNITTTEKQIVIQGLLSAARLLKDHLELKVIPLEPKANEGTKSSETLSHVEQRAIVGSFSSAPSFLLNPDQVQGIKIRLLGIGTPWSGEIPLQINRGRNNSVLVRIPTKEKGACLTVWCRVAQEVHNEMRRCLLLFSPMYMARSLLPNPMNILITLPGQSQPPTVMEILGRDVPVQLETSKPSDQKYNLSFKVVESLPASNPVPMSWGMIEQVRHGKPEPFVDIDEIIQSVPKLGSQHLDTEWPFINDPDMKLPLLDWDINEQPKTEVQVNFAPLHPLCNTL</sequence>
<feature type="region of interest" description="Disordered" evidence="2">
    <location>
        <begin position="1766"/>
        <end position="1790"/>
    </location>
</feature>
<feature type="compositionally biased region" description="Polar residues" evidence="2">
    <location>
        <begin position="956"/>
        <end position="967"/>
    </location>
</feature>
<evidence type="ECO:0000313" key="4">
    <source>
        <dbReference type="EMBL" id="TRY71636.1"/>
    </source>
</evidence>
<feature type="region of interest" description="Disordered" evidence="2">
    <location>
        <begin position="1191"/>
        <end position="1221"/>
    </location>
</feature>
<accession>A0A553P1S6</accession>
<organism evidence="4 5">
    <name type="scientific">Tigriopus californicus</name>
    <name type="common">Marine copepod</name>
    <dbReference type="NCBI Taxonomy" id="6832"/>
    <lineage>
        <taxon>Eukaryota</taxon>
        <taxon>Metazoa</taxon>
        <taxon>Ecdysozoa</taxon>
        <taxon>Arthropoda</taxon>
        <taxon>Crustacea</taxon>
        <taxon>Multicrustacea</taxon>
        <taxon>Hexanauplia</taxon>
        <taxon>Copepoda</taxon>
        <taxon>Harpacticoida</taxon>
        <taxon>Harpacticidae</taxon>
        <taxon>Tigriopus</taxon>
    </lineage>
</organism>
<protein>
    <recommendedName>
        <fullName evidence="3">Chorein N-terminal domain-containing protein</fullName>
    </recommendedName>
</protein>
<gene>
    <name evidence="4" type="ORF">TCAL_05294</name>
</gene>
<dbReference type="InterPro" id="IPR039782">
    <property type="entry name" value="VPS13B"/>
</dbReference>
<feature type="region of interest" description="Disordered" evidence="2">
    <location>
        <begin position="851"/>
        <end position="871"/>
    </location>
</feature>
<feature type="compositionally biased region" description="Low complexity" evidence="2">
    <location>
        <begin position="103"/>
        <end position="112"/>
    </location>
</feature>
<name>A0A553P1S6_TIGCA</name>
<evidence type="ECO:0000256" key="2">
    <source>
        <dbReference type="SAM" id="MobiDB-lite"/>
    </source>
</evidence>
<dbReference type="OMA" id="MFNIESY"/>
<feature type="compositionally biased region" description="Polar residues" evidence="2">
    <location>
        <begin position="1202"/>
        <end position="1212"/>
    </location>
</feature>
<dbReference type="InterPro" id="IPR026854">
    <property type="entry name" value="VPS13_N"/>
</dbReference>
<feature type="region of interest" description="Disordered" evidence="2">
    <location>
        <begin position="103"/>
        <end position="139"/>
    </location>
</feature>
<dbReference type="STRING" id="6832.A0A553P1S6"/>
<evidence type="ECO:0000259" key="3">
    <source>
        <dbReference type="Pfam" id="PF12624"/>
    </source>
</evidence>
<comment type="caution">
    <text evidence="4">The sequence shown here is derived from an EMBL/GenBank/DDBJ whole genome shotgun (WGS) entry which is preliminary data.</text>
</comment>
<dbReference type="PANTHER" id="PTHR12517:SF0">
    <property type="entry name" value="INTERMEMBRANE LIPID TRANSFER PROTEIN VPS13B"/>
    <property type="match status" value="1"/>
</dbReference>